<sequence>MIVQLTGSIVEVTASHVVLDVAGVGYELGISANTAAALPPAGEAGVTVLTRLVLRDDAVELYGFYSREERAVFDRLVAVSGVGPKLALSVLSTFTPSQLATVVTAQDVTRMSQVPGVGKKKAQRLLVELEGVFQRDAELRGLVGLSSPGEVAAGAVAAVPSGQSVQSEATDALLSMGFTPQEAELALEGLEDAGVTTIESAVSYALRRLGGGR</sequence>
<comment type="subunit">
    <text evidence="6">Homotetramer. Forms an RuvA(8)-RuvB(12)-Holliday junction (HJ) complex. HJ DNA is sandwiched between 2 RuvA tetramers; dsDNA enters through RuvA and exits via RuvB. An RuvB hexamer assembles on each DNA strand where it exits the tetramer. Each RuvB hexamer is contacted by two RuvA subunits (via domain III) on 2 adjacent RuvB subunits; this complex drives branch migration. In the full resolvosome a probable DNA-RuvA(4)-RuvB(12)-RuvC(2) complex forms which resolves the HJ.</text>
</comment>
<gene>
    <name evidence="6 8" type="primary">ruvA</name>
    <name evidence="8" type="ORF">FYJ68_03985</name>
</gene>
<comment type="subcellular location">
    <subcellularLocation>
        <location evidence="6">Cytoplasm</location>
    </subcellularLocation>
</comment>
<dbReference type="NCBIfam" id="TIGR00084">
    <property type="entry name" value="ruvA"/>
    <property type="match status" value="1"/>
</dbReference>
<feature type="domain" description="Helix-hairpin-helix DNA-binding motif class 1" evidence="7">
    <location>
        <begin position="74"/>
        <end position="93"/>
    </location>
</feature>
<keyword evidence="4 6" id="KW-0233">DNA recombination</keyword>
<evidence type="ECO:0000313" key="8">
    <source>
        <dbReference type="EMBL" id="MST72268.1"/>
    </source>
</evidence>
<dbReference type="GO" id="GO:0048476">
    <property type="term" value="C:Holliday junction resolvase complex"/>
    <property type="evidence" value="ECO:0007669"/>
    <property type="project" value="UniProtKB-UniRule"/>
</dbReference>
<dbReference type="GO" id="GO:0005737">
    <property type="term" value="C:cytoplasm"/>
    <property type="evidence" value="ECO:0007669"/>
    <property type="project" value="UniProtKB-SubCell"/>
</dbReference>
<dbReference type="GO" id="GO:0006281">
    <property type="term" value="P:DNA repair"/>
    <property type="evidence" value="ECO:0007669"/>
    <property type="project" value="UniProtKB-UniRule"/>
</dbReference>
<keyword evidence="9" id="KW-1185">Reference proteome</keyword>
<comment type="caution">
    <text evidence="6">Lacks conserved residue(s) required for the propagation of feature annotation.</text>
</comment>
<keyword evidence="2 6" id="KW-0227">DNA damage</keyword>
<dbReference type="EMBL" id="VUNC01000002">
    <property type="protein sequence ID" value="MST72268.1"/>
    <property type="molecule type" value="Genomic_DNA"/>
</dbReference>
<keyword evidence="1 6" id="KW-0963">Cytoplasm</keyword>
<evidence type="ECO:0000313" key="9">
    <source>
        <dbReference type="Proteomes" id="UP000469325"/>
    </source>
</evidence>
<reference evidence="8 9" key="1">
    <citation type="submission" date="2019-08" db="EMBL/GenBank/DDBJ databases">
        <title>In-depth cultivation of the pig gut microbiome towards novel bacterial diversity and tailored functional studies.</title>
        <authorList>
            <person name="Wylensek D."/>
            <person name="Hitch T.C.A."/>
            <person name="Clavel T."/>
        </authorList>
    </citation>
    <scope>NUCLEOTIDE SEQUENCE [LARGE SCALE GENOMIC DNA]</scope>
    <source>
        <strain evidence="8 9">CA-Schmier-601-WT-1</strain>
    </source>
</reference>
<evidence type="ECO:0000256" key="6">
    <source>
        <dbReference type="HAMAP-Rule" id="MF_00031"/>
    </source>
</evidence>
<name>A0A6N7XM14_9ACTN</name>
<evidence type="ECO:0000256" key="3">
    <source>
        <dbReference type="ARBA" id="ARBA00023125"/>
    </source>
</evidence>
<dbReference type="GO" id="GO:0009378">
    <property type="term" value="F:four-way junction helicase activity"/>
    <property type="evidence" value="ECO:0007669"/>
    <property type="project" value="InterPro"/>
</dbReference>
<dbReference type="Pfam" id="PF01330">
    <property type="entry name" value="RuvA_N"/>
    <property type="match status" value="1"/>
</dbReference>
<feature type="region of interest" description="Domain III" evidence="6">
    <location>
        <begin position="160"/>
        <end position="213"/>
    </location>
</feature>
<evidence type="ECO:0000256" key="1">
    <source>
        <dbReference type="ARBA" id="ARBA00022490"/>
    </source>
</evidence>
<dbReference type="InterPro" id="IPR011114">
    <property type="entry name" value="RuvA_C"/>
</dbReference>
<dbReference type="RefSeq" id="WP_326832214.1">
    <property type="nucleotide sequence ID" value="NZ_VUNC01000002.1"/>
</dbReference>
<dbReference type="HAMAP" id="MF_00031">
    <property type="entry name" value="DNA_HJ_migration_RuvA"/>
    <property type="match status" value="1"/>
</dbReference>
<dbReference type="Gene3D" id="1.10.8.10">
    <property type="entry name" value="DNA helicase RuvA subunit, C-terminal domain"/>
    <property type="match status" value="1"/>
</dbReference>
<evidence type="ECO:0000256" key="5">
    <source>
        <dbReference type="ARBA" id="ARBA00023204"/>
    </source>
</evidence>
<dbReference type="Pfam" id="PF14520">
    <property type="entry name" value="HHH_5"/>
    <property type="match status" value="1"/>
</dbReference>
<dbReference type="Proteomes" id="UP000469325">
    <property type="component" value="Unassembled WGS sequence"/>
</dbReference>
<dbReference type="InterPro" id="IPR013849">
    <property type="entry name" value="DNA_helicase_Holl-junc_RuvA_I"/>
</dbReference>
<comment type="similarity">
    <text evidence="6">Belongs to the RuvA family.</text>
</comment>
<dbReference type="Gene3D" id="2.40.50.140">
    <property type="entry name" value="Nucleic acid-binding proteins"/>
    <property type="match status" value="1"/>
</dbReference>
<dbReference type="GO" id="GO:0009379">
    <property type="term" value="C:Holliday junction helicase complex"/>
    <property type="evidence" value="ECO:0007669"/>
    <property type="project" value="InterPro"/>
</dbReference>
<keyword evidence="3 6" id="KW-0238">DNA-binding</keyword>
<keyword evidence="5 6" id="KW-0234">DNA repair</keyword>
<dbReference type="AlphaFoldDB" id="A0A6N7XM14"/>
<dbReference type="Pfam" id="PF07499">
    <property type="entry name" value="RuvA_C"/>
    <property type="match status" value="1"/>
</dbReference>
<dbReference type="InterPro" id="IPR003583">
    <property type="entry name" value="Hlx-hairpin-Hlx_DNA-bd_motif"/>
</dbReference>
<evidence type="ECO:0000256" key="4">
    <source>
        <dbReference type="ARBA" id="ARBA00023172"/>
    </source>
</evidence>
<comment type="domain">
    <text evidence="6">Has three domains with a flexible linker between the domains II and III and assumes an 'L' shape. Domain III is highly mobile and contacts RuvB.</text>
</comment>
<dbReference type="InterPro" id="IPR000085">
    <property type="entry name" value="RuvA"/>
</dbReference>
<dbReference type="Gene3D" id="1.10.150.20">
    <property type="entry name" value="5' to 3' exonuclease, C-terminal subdomain"/>
    <property type="match status" value="1"/>
</dbReference>
<comment type="caution">
    <text evidence="8">The sequence shown here is derived from an EMBL/GenBank/DDBJ whole genome shotgun (WGS) entry which is preliminary data.</text>
</comment>
<dbReference type="SUPFAM" id="SSF50249">
    <property type="entry name" value="Nucleic acid-binding proteins"/>
    <property type="match status" value="1"/>
</dbReference>
<dbReference type="GO" id="GO:0006310">
    <property type="term" value="P:DNA recombination"/>
    <property type="evidence" value="ECO:0007669"/>
    <property type="project" value="UniProtKB-UniRule"/>
</dbReference>
<dbReference type="SMART" id="SM00278">
    <property type="entry name" value="HhH1"/>
    <property type="match status" value="2"/>
</dbReference>
<comment type="function">
    <text evidence="6">The RuvA-RuvB-RuvC complex processes Holliday junction (HJ) DNA during genetic recombination and DNA repair, while the RuvA-RuvB complex plays an important role in the rescue of blocked DNA replication forks via replication fork reversal (RFR). RuvA specifically binds to HJ cruciform DNA, conferring on it an open structure. The RuvB hexamer acts as an ATP-dependent pump, pulling dsDNA into and through the RuvAB complex. HJ branch migration allows RuvC to scan DNA until it finds its consensus sequence, where it cleaves and resolves the cruciform DNA.</text>
</comment>
<dbReference type="GO" id="GO:0000400">
    <property type="term" value="F:four-way junction DNA binding"/>
    <property type="evidence" value="ECO:0007669"/>
    <property type="project" value="UniProtKB-UniRule"/>
</dbReference>
<protein>
    <recommendedName>
        <fullName evidence="6">Holliday junction branch migration complex subunit RuvA</fullName>
    </recommendedName>
</protein>
<organism evidence="8 9">
    <name type="scientific">Olsenella porci</name>
    <dbReference type="NCBI Taxonomy" id="2652279"/>
    <lineage>
        <taxon>Bacteria</taxon>
        <taxon>Bacillati</taxon>
        <taxon>Actinomycetota</taxon>
        <taxon>Coriobacteriia</taxon>
        <taxon>Coriobacteriales</taxon>
        <taxon>Atopobiaceae</taxon>
        <taxon>Olsenella</taxon>
    </lineage>
</organism>
<dbReference type="SUPFAM" id="SSF47781">
    <property type="entry name" value="RuvA domain 2-like"/>
    <property type="match status" value="1"/>
</dbReference>
<dbReference type="InterPro" id="IPR010994">
    <property type="entry name" value="RuvA_2-like"/>
</dbReference>
<evidence type="ECO:0000256" key="2">
    <source>
        <dbReference type="ARBA" id="ARBA00022763"/>
    </source>
</evidence>
<proteinExistence type="inferred from homology"/>
<feature type="domain" description="Helix-hairpin-helix DNA-binding motif class 1" evidence="7">
    <location>
        <begin position="109"/>
        <end position="128"/>
    </location>
</feature>
<dbReference type="GO" id="GO:0016787">
    <property type="term" value="F:hydrolase activity"/>
    <property type="evidence" value="ECO:0007669"/>
    <property type="project" value="UniProtKB-KW"/>
</dbReference>
<evidence type="ECO:0000259" key="7">
    <source>
        <dbReference type="SMART" id="SM00278"/>
    </source>
</evidence>
<dbReference type="GO" id="GO:0005524">
    <property type="term" value="F:ATP binding"/>
    <property type="evidence" value="ECO:0007669"/>
    <property type="project" value="InterPro"/>
</dbReference>
<dbReference type="InterPro" id="IPR012340">
    <property type="entry name" value="NA-bd_OB-fold"/>
</dbReference>
<keyword evidence="8" id="KW-0378">Hydrolase</keyword>
<accession>A0A6N7XM14</accession>